<protein>
    <submittedName>
        <fullName evidence="2">Uncharacterized protein</fullName>
    </submittedName>
</protein>
<keyword evidence="1" id="KW-1133">Transmembrane helix</keyword>
<organism evidence="2 3">
    <name type="scientific">Pichia membranifaciens NRRL Y-2026</name>
    <dbReference type="NCBI Taxonomy" id="763406"/>
    <lineage>
        <taxon>Eukaryota</taxon>
        <taxon>Fungi</taxon>
        <taxon>Dikarya</taxon>
        <taxon>Ascomycota</taxon>
        <taxon>Saccharomycotina</taxon>
        <taxon>Pichiomycetes</taxon>
        <taxon>Pichiales</taxon>
        <taxon>Pichiaceae</taxon>
        <taxon>Pichia</taxon>
    </lineage>
</organism>
<gene>
    <name evidence="2" type="ORF">PICMEDRAFT_18215</name>
</gene>
<keyword evidence="3" id="KW-1185">Reference proteome</keyword>
<proteinExistence type="predicted"/>
<dbReference type="RefSeq" id="XP_019015400.1">
    <property type="nucleotide sequence ID" value="XM_019161914.1"/>
</dbReference>
<evidence type="ECO:0000256" key="1">
    <source>
        <dbReference type="SAM" id="Phobius"/>
    </source>
</evidence>
<dbReference type="EMBL" id="KV454007">
    <property type="protein sequence ID" value="ODQ44287.1"/>
    <property type="molecule type" value="Genomic_DNA"/>
</dbReference>
<feature type="transmembrane region" description="Helical" evidence="1">
    <location>
        <begin position="15"/>
        <end position="34"/>
    </location>
</feature>
<sequence length="101" mass="11125">MAANFPVLDYSRCLIMIRLLSLITQSLLASASYLNTKITYHDKILISCPSIMIGFGILSQHHVLTFTSNHIRSAASQSKNGKNMQLVVLKGLAALNIPRLL</sequence>
<evidence type="ECO:0000313" key="2">
    <source>
        <dbReference type="EMBL" id="ODQ44287.1"/>
    </source>
</evidence>
<evidence type="ECO:0000313" key="3">
    <source>
        <dbReference type="Proteomes" id="UP000094455"/>
    </source>
</evidence>
<dbReference type="GeneID" id="30178601"/>
<accession>A0A1E3NDT2</accession>
<keyword evidence="1" id="KW-0472">Membrane</keyword>
<reference evidence="2 3" key="1">
    <citation type="journal article" date="2016" name="Proc. Natl. Acad. Sci. U.S.A.">
        <title>Comparative genomics of biotechnologically important yeasts.</title>
        <authorList>
            <person name="Riley R."/>
            <person name="Haridas S."/>
            <person name="Wolfe K.H."/>
            <person name="Lopes M.R."/>
            <person name="Hittinger C.T."/>
            <person name="Goeker M."/>
            <person name="Salamov A.A."/>
            <person name="Wisecaver J.H."/>
            <person name="Long T.M."/>
            <person name="Calvey C.H."/>
            <person name="Aerts A.L."/>
            <person name="Barry K.W."/>
            <person name="Choi C."/>
            <person name="Clum A."/>
            <person name="Coughlan A.Y."/>
            <person name="Deshpande S."/>
            <person name="Douglass A.P."/>
            <person name="Hanson S.J."/>
            <person name="Klenk H.-P."/>
            <person name="LaButti K.M."/>
            <person name="Lapidus A."/>
            <person name="Lindquist E.A."/>
            <person name="Lipzen A.M."/>
            <person name="Meier-Kolthoff J.P."/>
            <person name="Ohm R.A."/>
            <person name="Otillar R.P."/>
            <person name="Pangilinan J.L."/>
            <person name="Peng Y."/>
            <person name="Rokas A."/>
            <person name="Rosa C.A."/>
            <person name="Scheuner C."/>
            <person name="Sibirny A.A."/>
            <person name="Slot J.C."/>
            <person name="Stielow J.B."/>
            <person name="Sun H."/>
            <person name="Kurtzman C.P."/>
            <person name="Blackwell M."/>
            <person name="Grigoriev I.V."/>
            <person name="Jeffries T.W."/>
        </authorList>
    </citation>
    <scope>NUCLEOTIDE SEQUENCE [LARGE SCALE GENOMIC DNA]</scope>
    <source>
        <strain evidence="2 3">NRRL Y-2026</strain>
    </source>
</reference>
<name>A0A1E3NDT2_9ASCO</name>
<dbReference type="Proteomes" id="UP000094455">
    <property type="component" value="Unassembled WGS sequence"/>
</dbReference>
<keyword evidence="1" id="KW-0812">Transmembrane</keyword>
<dbReference type="AlphaFoldDB" id="A0A1E3NDT2"/>